<accession>A0AAU8FPV5</accession>
<name>A0AAU8FPV5_9BACT</name>
<dbReference type="AlphaFoldDB" id="A0AAU8FPV5"/>
<proteinExistence type="predicted"/>
<dbReference type="EMBL" id="CP159289">
    <property type="protein sequence ID" value="XCH25435.1"/>
    <property type="molecule type" value="Genomic_DNA"/>
</dbReference>
<protein>
    <submittedName>
        <fullName evidence="2">Uncharacterized protein</fullName>
    </submittedName>
</protein>
<gene>
    <name evidence="2" type="ORF">ABV298_03105</name>
</gene>
<feature type="region of interest" description="Disordered" evidence="1">
    <location>
        <begin position="110"/>
        <end position="132"/>
    </location>
</feature>
<evidence type="ECO:0000256" key="1">
    <source>
        <dbReference type="SAM" id="MobiDB-lite"/>
    </source>
</evidence>
<sequence>MKPQVAQAKASLTLRAVLRQLRIEFARSAASMQEGYREDFIRVNSGLSFSEGRLPRHGRPLQKLFSENSVTFPKAVSLKVNQNFNTVKNSKMITCLVVALPALVCDVTAQKKNKPDRPRGGVGSGCSKPDRH</sequence>
<reference evidence="2" key="1">
    <citation type="submission" date="2024-06" db="EMBL/GenBank/DDBJ databases">
        <title>Sequencing and assembly of the genome of Dyadobacter sp. strain 676, a symbiont of Cyamopsis tetragonoloba.</title>
        <authorList>
            <person name="Guro P."/>
            <person name="Sazanova A."/>
            <person name="Kuznetsova I."/>
            <person name="Belimov A."/>
            <person name="Safronova V."/>
        </authorList>
    </citation>
    <scope>NUCLEOTIDE SEQUENCE</scope>
    <source>
        <strain evidence="2">676</strain>
    </source>
</reference>
<evidence type="ECO:0000313" key="2">
    <source>
        <dbReference type="EMBL" id="XCH25435.1"/>
    </source>
</evidence>
<dbReference type="RefSeq" id="WP_353720736.1">
    <property type="nucleotide sequence ID" value="NZ_CP159289.1"/>
</dbReference>
<organism evidence="2">
    <name type="scientific">Dyadobacter sp. 676</name>
    <dbReference type="NCBI Taxonomy" id="3088362"/>
    <lineage>
        <taxon>Bacteria</taxon>
        <taxon>Pseudomonadati</taxon>
        <taxon>Bacteroidota</taxon>
        <taxon>Cytophagia</taxon>
        <taxon>Cytophagales</taxon>
        <taxon>Spirosomataceae</taxon>
        <taxon>Dyadobacter</taxon>
    </lineage>
</organism>